<dbReference type="Gene3D" id="1.10.10.630">
    <property type="entry name" value="DnaD domain-like"/>
    <property type="match status" value="1"/>
</dbReference>
<dbReference type="Pfam" id="PF07261">
    <property type="entry name" value="DnaB_2"/>
    <property type="match status" value="2"/>
</dbReference>
<dbReference type="Pfam" id="PF25888">
    <property type="entry name" value="WHD_DnaB"/>
    <property type="match status" value="1"/>
</dbReference>
<reference evidence="5 6" key="1">
    <citation type="submission" date="2024-04" db="EMBL/GenBank/DDBJ databases">
        <authorList>
            <person name="Wu Y.S."/>
            <person name="Zhang L."/>
        </authorList>
    </citation>
    <scope>NUCLEOTIDE SEQUENCE [LARGE SCALE GENOMIC DNA]</scope>
    <source>
        <strain evidence="5 6">KG-01</strain>
    </source>
</reference>
<comment type="similarity">
    <text evidence="1">Belongs to the DnaB/DnaD family.</text>
</comment>
<organism evidence="5 6">
    <name type="scientific">Kurthia gibsonii</name>
    <dbReference type="NCBI Taxonomy" id="33946"/>
    <lineage>
        <taxon>Bacteria</taxon>
        <taxon>Bacillati</taxon>
        <taxon>Bacillota</taxon>
        <taxon>Bacilli</taxon>
        <taxon>Bacillales</taxon>
        <taxon>Caryophanaceae</taxon>
        <taxon>Kurthia</taxon>
    </lineage>
</organism>
<evidence type="ECO:0000256" key="2">
    <source>
        <dbReference type="SAM" id="MobiDB-lite"/>
    </source>
</evidence>
<dbReference type="InterPro" id="IPR006343">
    <property type="entry name" value="DnaB/C_C"/>
</dbReference>
<feature type="domain" description="DnaB/C C-terminal" evidence="3">
    <location>
        <begin position="317"/>
        <end position="377"/>
    </location>
</feature>
<evidence type="ECO:0000313" key="5">
    <source>
        <dbReference type="EMBL" id="MEL5987466.1"/>
    </source>
</evidence>
<protein>
    <submittedName>
        <fullName evidence="5">DnaD domain protein</fullName>
    </submittedName>
</protein>
<evidence type="ECO:0000256" key="1">
    <source>
        <dbReference type="ARBA" id="ARBA00093462"/>
    </source>
</evidence>
<dbReference type="InterPro" id="IPR034829">
    <property type="entry name" value="DnaD-like_sf"/>
</dbReference>
<keyword evidence="6" id="KW-1185">Reference proteome</keyword>
<proteinExistence type="inferred from homology"/>
<accession>A0ABU9LIL4</accession>
<sequence length="572" mass="66229">MKLNNELHSVDRFTIHIPFPLSSYERKLITLLYQPLIGPEPISLYFLLWAEGEDEEGRDYTHYHLMNGLDMSIGAIFNARIALEAIGLLRTYKKETDDLHYFSYEILPPLEARRFFEDPLLSMFLFSKIGENAYRRLLQRFTPKRVAIEGMTEISRQFTDVYQPIQQHMPKNMMVHDIAEKPSKIPFYYQSFDFPLLMSGLSENMIPHRLITAEIKETIAKVAFMYGLSAIDMKHVLMMANSDDELTTDAVRKSASEYYKLTISKTPPAISKMLPPEQAHEQAKEWNSKQDELVQYFEQARPIDVLIAVNDGKQVFDHELEMYESLITQYDITPPVVNVLIHYISLNNPGHISKKYIQAIAADWRKKGIETATQAMNEARQFMDQKNPTVKKSTTIEDMHAEFELLQAAAYVLYQFEPGKASAAKLKNIEETFKSLMKKIEPPVLLQMLADGKEPFAHELKAVTQFASMYEWERPLLNTLIHYAHFSSEGNLNLPFLEAIASGWRKQSVQTIETAIQYGQNYRKSRAQKYSRTTYGNPEKKELPAWINSSEKPKSQASLEELERQYRMKKKS</sequence>
<feature type="compositionally biased region" description="Polar residues" evidence="2">
    <location>
        <begin position="547"/>
        <end position="558"/>
    </location>
</feature>
<evidence type="ECO:0000259" key="4">
    <source>
        <dbReference type="Pfam" id="PF25888"/>
    </source>
</evidence>
<feature type="domain" description="Replicative helicase loading/DNA remodeling protein DnaB N-terminal winged helix" evidence="4">
    <location>
        <begin position="23"/>
        <end position="248"/>
    </location>
</feature>
<evidence type="ECO:0000259" key="3">
    <source>
        <dbReference type="Pfam" id="PF07261"/>
    </source>
</evidence>
<name>A0ABU9LIL4_9BACL</name>
<comment type="caution">
    <text evidence="5">The sequence shown here is derived from an EMBL/GenBank/DDBJ whole genome shotgun (WGS) entry which is preliminary data.</text>
</comment>
<evidence type="ECO:0000313" key="6">
    <source>
        <dbReference type="Proteomes" id="UP001398420"/>
    </source>
</evidence>
<feature type="domain" description="DnaB/C C-terminal" evidence="3">
    <location>
        <begin position="459"/>
        <end position="518"/>
    </location>
</feature>
<dbReference type="InterPro" id="IPR058660">
    <property type="entry name" value="WHD_DnaB"/>
</dbReference>
<dbReference type="EMBL" id="JBCEWA010000002">
    <property type="protein sequence ID" value="MEL5987466.1"/>
    <property type="molecule type" value="Genomic_DNA"/>
</dbReference>
<dbReference type="RefSeq" id="WP_087680398.1">
    <property type="nucleotide sequence ID" value="NZ_JALKQX010000003.1"/>
</dbReference>
<feature type="region of interest" description="Disordered" evidence="2">
    <location>
        <begin position="527"/>
        <end position="572"/>
    </location>
</feature>
<gene>
    <name evidence="5" type="ORF">AAF454_03375</name>
</gene>
<dbReference type="Proteomes" id="UP001398420">
    <property type="component" value="Unassembled WGS sequence"/>
</dbReference>